<dbReference type="PANTHER" id="PTHR48078">
    <property type="entry name" value="THREONINE DEHYDRATASE, MITOCHONDRIAL-RELATED"/>
    <property type="match status" value="1"/>
</dbReference>
<dbReference type="GO" id="GO:0003941">
    <property type="term" value="F:L-serine ammonia-lyase activity"/>
    <property type="evidence" value="ECO:0007669"/>
    <property type="project" value="TreeGrafter"/>
</dbReference>
<dbReference type="GO" id="GO:0006565">
    <property type="term" value="P:L-serine catabolic process"/>
    <property type="evidence" value="ECO:0007669"/>
    <property type="project" value="TreeGrafter"/>
</dbReference>
<dbReference type="GO" id="GO:0004794">
    <property type="term" value="F:threonine deaminase activity"/>
    <property type="evidence" value="ECO:0007669"/>
    <property type="project" value="TreeGrafter"/>
</dbReference>
<evidence type="ECO:0000256" key="1">
    <source>
        <dbReference type="ARBA" id="ARBA00001933"/>
    </source>
</evidence>
<dbReference type="AlphaFoldDB" id="A0AAE0AZU5"/>
<evidence type="ECO:0000256" key="3">
    <source>
        <dbReference type="ARBA" id="ARBA00023239"/>
    </source>
</evidence>
<dbReference type="InterPro" id="IPR001926">
    <property type="entry name" value="TrpB-like_PALP"/>
</dbReference>
<organism evidence="5 6">
    <name type="scientific">Dipteronia sinensis</name>
    <dbReference type="NCBI Taxonomy" id="43782"/>
    <lineage>
        <taxon>Eukaryota</taxon>
        <taxon>Viridiplantae</taxon>
        <taxon>Streptophyta</taxon>
        <taxon>Embryophyta</taxon>
        <taxon>Tracheophyta</taxon>
        <taxon>Spermatophyta</taxon>
        <taxon>Magnoliopsida</taxon>
        <taxon>eudicotyledons</taxon>
        <taxon>Gunneridae</taxon>
        <taxon>Pentapetalae</taxon>
        <taxon>rosids</taxon>
        <taxon>malvids</taxon>
        <taxon>Sapindales</taxon>
        <taxon>Sapindaceae</taxon>
        <taxon>Hippocastanoideae</taxon>
        <taxon>Acereae</taxon>
        <taxon>Dipteronia</taxon>
    </lineage>
</organism>
<dbReference type="InterPro" id="IPR036052">
    <property type="entry name" value="TrpB-like_PALP_sf"/>
</dbReference>
<feature type="domain" description="Tryptophan synthase beta chain-like PALP" evidence="4">
    <location>
        <begin position="3"/>
        <end position="74"/>
    </location>
</feature>
<reference evidence="5" key="1">
    <citation type="journal article" date="2023" name="Plant J.">
        <title>Genome sequences and population genomics provide insights into the demographic history, inbreeding, and mutation load of two 'living fossil' tree species of Dipteronia.</title>
        <authorList>
            <person name="Feng Y."/>
            <person name="Comes H.P."/>
            <person name="Chen J."/>
            <person name="Zhu S."/>
            <person name="Lu R."/>
            <person name="Zhang X."/>
            <person name="Li P."/>
            <person name="Qiu J."/>
            <person name="Olsen K.M."/>
            <person name="Qiu Y."/>
        </authorList>
    </citation>
    <scope>NUCLEOTIDE SEQUENCE</scope>
    <source>
        <strain evidence="5">NBL</strain>
    </source>
</reference>
<dbReference type="GO" id="GO:0006567">
    <property type="term" value="P:L-threonine catabolic process"/>
    <property type="evidence" value="ECO:0007669"/>
    <property type="project" value="TreeGrafter"/>
</dbReference>
<dbReference type="EMBL" id="JANJYJ010000002">
    <property type="protein sequence ID" value="KAK3226695.1"/>
    <property type="molecule type" value="Genomic_DNA"/>
</dbReference>
<accession>A0AAE0AZU5</accession>
<dbReference type="Gene3D" id="3.40.50.1100">
    <property type="match status" value="1"/>
</dbReference>
<evidence type="ECO:0000259" key="4">
    <source>
        <dbReference type="Pfam" id="PF00291"/>
    </source>
</evidence>
<comment type="caution">
    <text evidence="5">The sequence shown here is derived from an EMBL/GenBank/DDBJ whole genome shotgun (WGS) entry which is preliminary data.</text>
</comment>
<dbReference type="InterPro" id="IPR050147">
    <property type="entry name" value="Ser/Thr_Dehydratase"/>
</dbReference>
<keyword evidence="6" id="KW-1185">Reference proteome</keyword>
<dbReference type="Proteomes" id="UP001281410">
    <property type="component" value="Unassembled WGS sequence"/>
</dbReference>
<protein>
    <recommendedName>
        <fullName evidence="4">Tryptophan synthase beta chain-like PALP domain-containing protein</fullName>
    </recommendedName>
</protein>
<gene>
    <name evidence="5" type="ORF">Dsin_006557</name>
</gene>
<dbReference type="GO" id="GO:0009097">
    <property type="term" value="P:isoleucine biosynthetic process"/>
    <property type="evidence" value="ECO:0007669"/>
    <property type="project" value="TreeGrafter"/>
</dbReference>
<keyword evidence="2" id="KW-0663">Pyridoxal phosphate</keyword>
<sequence>MLGNGGGGSIAGIAAYVKRVSSQVKIIGLESTDAYAMALSLQYGERVMLDQVGGFADGVAVKEVGEETFRICKGIGRWQQEAVLATVMPEEQGVSNTFVNRVGVRGSHSC</sequence>
<evidence type="ECO:0000313" key="5">
    <source>
        <dbReference type="EMBL" id="KAK3226695.1"/>
    </source>
</evidence>
<keyword evidence="3" id="KW-0456">Lyase</keyword>
<comment type="cofactor">
    <cofactor evidence="1">
        <name>pyridoxal 5'-phosphate</name>
        <dbReference type="ChEBI" id="CHEBI:597326"/>
    </cofactor>
</comment>
<name>A0AAE0AZU5_9ROSI</name>
<dbReference type="Pfam" id="PF00291">
    <property type="entry name" value="PALP"/>
    <property type="match status" value="1"/>
</dbReference>
<evidence type="ECO:0000256" key="2">
    <source>
        <dbReference type="ARBA" id="ARBA00022898"/>
    </source>
</evidence>
<proteinExistence type="predicted"/>
<dbReference type="PANTHER" id="PTHR48078:SF11">
    <property type="entry name" value="THREONINE DEHYDRATASE, MITOCHONDRIAL"/>
    <property type="match status" value="1"/>
</dbReference>
<evidence type="ECO:0000313" key="6">
    <source>
        <dbReference type="Proteomes" id="UP001281410"/>
    </source>
</evidence>
<dbReference type="SUPFAM" id="SSF53686">
    <property type="entry name" value="Tryptophan synthase beta subunit-like PLP-dependent enzymes"/>
    <property type="match status" value="1"/>
</dbReference>